<dbReference type="GO" id="GO:0015031">
    <property type="term" value="P:protein transport"/>
    <property type="evidence" value="ECO:0007669"/>
    <property type="project" value="UniProtKB-KW"/>
</dbReference>
<dbReference type="OrthoDB" id="342981at2759"/>
<dbReference type="GO" id="GO:0006890">
    <property type="term" value="P:retrograde vesicle-mediated transport, Golgi to endoplasmic reticulum"/>
    <property type="evidence" value="ECO:0007669"/>
    <property type="project" value="TreeGrafter"/>
</dbReference>
<keyword evidence="12" id="KW-1185">Reference proteome</keyword>
<protein>
    <recommendedName>
        <fullName evidence="13">t-SNARE coiled-coil homology domain-containing protein</fullName>
    </recommendedName>
</protein>
<keyword evidence="7" id="KW-0175">Coiled coil</keyword>
<evidence type="ECO:0000256" key="6">
    <source>
        <dbReference type="ARBA" id="ARBA00022989"/>
    </source>
</evidence>
<name>A0A1D2VCQ4_9ASCO</name>
<dbReference type="RefSeq" id="XP_020045590.1">
    <property type="nucleotide sequence ID" value="XM_020193821.1"/>
</dbReference>
<dbReference type="AlphaFoldDB" id="A0A1D2VCQ4"/>
<evidence type="ECO:0000256" key="3">
    <source>
        <dbReference type="ARBA" id="ARBA00022448"/>
    </source>
</evidence>
<dbReference type="Proteomes" id="UP000095038">
    <property type="component" value="Unassembled WGS sequence"/>
</dbReference>
<evidence type="ECO:0000313" key="12">
    <source>
        <dbReference type="Proteomes" id="UP000095038"/>
    </source>
</evidence>
<evidence type="ECO:0000256" key="5">
    <source>
        <dbReference type="ARBA" id="ARBA00022927"/>
    </source>
</evidence>
<dbReference type="Gene3D" id="1.20.5.110">
    <property type="match status" value="1"/>
</dbReference>
<evidence type="ECO:0000313" key="11">
    <source>
        <dbReference type="EMBL" id="ODV59283.1"/>
    </source>
</evidence>
<comment type="subcellular location">
    <subcellularLocation>
        <location evidence="1">Membrane</location>
        <topology evidence="1">Single-pass type IV membrane protein</topology>
    </subcellularLocation>
</comment>
<dbReference type="PANTHER" id="PTHR15959:SF0">
    <property type="entry name" value="SYNTAXIN-18"/>
    <property type="match status" value="1"/>
</dbReference>
<dbReference type="STRING" id="1344418.A0A1D2VCQ4"/>
<gene>
    <name evidence="11" type="ORF">ASCRUDRAFT_77348</name>
</gene>
<evidence type="ECO:0000256" key="10">
    <source>
        <dbReference type="SAM" id="Phobius"/>
    </source>
</evidence>
<dbReference type="FunCoup" id="A0A1D2VCQ4">
    <property type="interactions" value="276"/>
</dbReference>
<reference evidence="12" key="1">
    <citation type="submission" date="2016-05" db="EMBL/GenBank/DDBJ databases">
        <title>Comparative genomics of biotechnologically important yeasts.</title>
        <authorList>
            <consortium name="DOE Joint Genome Institute"/>
            <person name="Riley R."/>
            <person name="Haridas S."/>
            <person name="Wolfe K.H."/>
            <person name="Lopes M.R."/>
            <person name="Hittinger C.T."/>
            <person name="Goker M."/>
            <person name="Salamov A."/>
            <person name="Wisecaver J."/>
            <person name="Long T.M."/>
            <person name="Aerts A.L."/>
            <person name="Barry K."/>
            <person name="Choi C."/>
            <person name="Clum A."/>
            <person name="Coughlan A.Y."/>
            <person name="Deshpande S."/>
            <person name="Douglass A.P."/>
            <person name="Hanson S.J."/>
            <person name="Klenk H.-P."/>
            <person name="Labutti K."/>
            <person name="Lapidus A."/>
            <person name="Lindquist E."/>
            <person name="Lipzen A."/>
            <person name="Meier-Kolthoff J.P."/>
            <person name="Ohm R.A."/>
            <person name="Otillar R.P."/>
            <person name="Pangilinan J."/>
            <person name="Peng Y."/>
            <person name="Rokas A."/>
            <person name="Rosa C.A."/>
            <person name="Scheuner C."/>
            <person name="Sibirny A.A."/>
            <person name="Slot J.C."/>
            <person name="Stielow J.B."/>
            <person name="Sun H."/>
            <person name="Kurtzman C.P."/>
            <person name="Blackwell M."/>
            <person name="Grigoriev I.V."/>
            <person name="Jeffries T.W."/>
        </authorList>
    </citation>
    <scope>NUCLEOTIDE SEQUENCE [LARGE SCALE GENOMIC DNA]</scope>
    <source>
        <strain evidence="12">DSM 1968</strain>
    </source>
</reference>
<evidence type="ECO:0000256" key="9">
    <source>
        <dbReference type="SAM" id="MobiDB-lite"/>
    </source>
</evidence>
<dbReference type="EMBL" id="KV454487">
    <property type="protein sequence ID" value="ODV59283.1"/>
    <property type="molecule type" value="Genomic_DNA"/>
</dbReference>
<dbReference type="GeneID" id="30967457"/>
<evidence type="ECO:0000256" key="7">
    <source>
        <dbReference type="ARBA" id="ARBA00023054"/>
    </source>
</evidence>
<evidence type="ECO:0000256" key="8">
    <source>
        <dbReference type="ARBA" id="ARBA00023136"/>
    </source>
</evidence>
<dbReference type="PANTHER" id="PTHR15959">
    <property type="entry name" value="SYNTAXIN-18"/>
    <property type="match status" value="1"/>
</dbReference>
<keyword evidence="3" id="KW-0813">Transport</keyword>
<evidence type="ECO:0000256" key="4">
    <source>
        <dbReference type="ARBA" id="ARBA00022692"/>
    </source>
</evidence>
<evidence type="ECO:0008006" key="13">
    <source>
        <dbReference type="Google" id="ProtNLM"/>
    </source>
</evidence>
<proteinExistence type="inferred from homology"/>
<evidence type="ECO:0000256" key="2">
    <source>
        <dbReference type="ARBA" id="ARBA00009063"/>
    </source>
</evidence>
<accession>A0A1D2VCQ4</accession>
<feature type="compositionally biased region" description="Basic and acidic residues" evidence="9">
    <location>
        <begin position="104"/>
        <end position="113"/>
    </location>
</feature>
<keyword evidence="4 10" id="KW-0812">Transmembrane</keyword>
<keyword evidence="6 10" id="KW-1133">Transmembrane helix</keyword>
<comment type="similarity">
    <text evidence="2">Belongs to the syntaxin family.</text>
</comment>
<dbReference type="GO" id="GO:0031201">
    <property type="term" value="C:SNARE complex"/>
    <property type="evidence" value="ECO:0007669"/>
    <property type="project" value="TreeGrafter"/>
</dbReference>
<dbReference type="GO" id="GO:0005783">
    <property type="term" value="C:endoplasmic reticulum"/>
    <property type="evidence" value="ECO:0007669"/>
    <property type="project" value="TreeGrafter"/>
</dbReference>
<feature type="region of interest" description="Disordered" evidence="9">
    <location>
        <begin position="87"/>
        <end position="113"/>
    </location>
</feature>
<sequence length="414" mass="48142">MPDLTSLFFNCIRIFDEENLKEPLALKTTRENSISIEKRNSYFIINDDFNKECTDLSNKLTDLTSLIRELRPSYLLSSRYHDNDFLSSYGGNNDESDSENDSQNEEKDMTEAQKDEFDSECFMMIRNYTFLLAQIEKYEKMRAEKRIISIKKTKKIATSSQLQTINLDQENSIFSKLKSTVGNISSVVNSVSNKDSLELFTDDISKHRSKILLYLKEELEYLSSTFQEMQMIRLNRKKDIRMNDLSNITISNASNIPIDSKIKDNNNNNNFDIQNDANTVSLEEEYEKKKLINENYKTYEMAMQKLTLQQKNDLAKQSSFLLKNKSEELSKIKNLEKSLINIVNISKEISVNLTTQSEQIENLIEVQELNELDVLKGNKNLASSKKKSRRSAKIIIWTSIFLGCFIIVYDFVIW</sequence>
<keyword evidence="8 10" id="KW-0472">Membrane</keyword>
<feature type="transmembrane region" description="Helical" evidence="10">
    <location>
        <begin position="394"/>
        <end position="413"/>
    </location>
</feature>
<feature type="compositionally biased region" description="Acidic residues" evidence="9">
    <location>
        <begin position="94"/>
        <end position="103"/>
    </location>
</feature>
<dbReference type="InParanoid" id="A0A1D2VCQ4"/>
<keyword evidence="5" id="KW-0653">Protein transport</keyword>
<evidence type="ECO:0000256" key="1">
    <source>
        <dbReference type="ARBA" id="ARBA00004211"/>
    </source>
</evidence>
<organism evidence="11 12">
    <name type="scientific">Ascoidea rubescens DSM 1968</name>
    <dbReference type="NCBI Taxonomy" id="1344418"/>
    <lineage>
        <taxon>Eukaryota</taxon>
        <taxon>Fungi</taxon>
        <taxon>Dikarya</taxon>
        <taxon>Ascomycota</taxon>
        <taxon>Saccharomycotina</taxon>
        <taxon>Saccharomycetes</taxon>
        <taxon>Ascoideaceae</taxon>
        <taxon>Ascoidea</taxon>
    </lineage>
</organism>